<reference evidence="1" key="1">
    <citation type="submission" date="2021-01" db="EMBL/GenBank/DDBJ databases">
        <authorList>
            <person name="Sun Q."/>
        </authorList>
    </citation>
    <scope>NUCLEOTIDE SEQUENCE</scope>
    <source>
        <strain evidence="1">YIM B02566</strain>
    </source>
</reference>
<evidence type="ECO:0000313" key="1">
    <source>
        <dbReference type="EMBL" id="MBK1869407.1"/>
    </source>
</evidence>
<protein>
    <submittedName>
        <fullName evidence="1">ABC transporter permease</fullName>
    </submittedName>
</protein>
<keyword evidence="2" id="KW-1185">Reference proteome</keyword>
<comment type="caution">
    <text evidence="1">The sequence shown here is derived from an EMBL/GenBank/DDBJ whole genome shotgun (WGS) entry which is preliminary data.</text>
</comment>
<name>A0ACC5R9V7_9HYPH</name>
<evidence type="ECO:0000313" key="2">
    <source>
        <dbReference type="Proteomes" id="UP000616151"/>
    </source>
</evidence>
<sequence>MLRQLGLMVAPAGLFMAIFFIVPLGVLFAYSFGATNGIDVSFGFSLDNYTKVVTSPLFRDLIWRSLWVGSCVGIFSIALAFPLAYAITLGPLQRAGTFVLLMVIVSLFTAYIVRIYAWRTLLGKQGAIGQLLAAAGVPGAPLEALSYSKAAVIITLVSILVPVAVLPLTSALSGIPPACIAAARSLGATAFGAFARITVPLASRGIISAFALTFVIAAGDFITPQLLGGPQAQLAGNAVVSRFGLSFDWPLGSAIAFTLIFLMGALLWAMTLVLRRLGIKDRP</sequence>
<dbReference type="Proteomes" id="UP000616151">
    <property type="component" value="Unassembled WGS sequence"/>
</dbReference>
<dbReference type="EMBL" id="JAENHL010000008">
    <property type="protein sequence ID" value="MBK1869407.1"/>
    <property type="molecule type" value="Genomic_DNA"/>
</dbReference>
<proteinExistence type="predicted"/>
<organism evidence="1 2">
    <name type="scientific">Taklimakanibacter albus</name>
    <dbReference type="NCBI Taxonomy" id="2800327"/>
    <lineage>
        <taxon>Bacteria</taxon>
        <taxon>Pseudomonadati</taxon>
        <taxon>Pseudomonadota</taxon>
        <taxon>Alphaproteobacteria</taxon>
        <taxon>Hyphomicrobiales</taxon>
        <taxon>Aestuariivirgaceae</taxon>
        <taxon>Taklimakanibacter</taxon>
    </lineage>
</organism>
<accession>A0ACC5R9V7</accession>
<gene>
    <name evidence="1" type="ORF">JHL16_23810</name>
</gene>